<evidence type="ECO:0000313" key="1">
    <source>
        <dbReference type="EMBL" id="AJH00441.1"/>
    </source>
</evidence>
<dbReference type="OrthoDB" id="1684927at2"/>
<dbReference type="KEGG" id="cbei:LF65_03889"/>
<proteinExistence type="predicted"/>
<dbReference type="RefSeq" id="WP_041898207.1">
    <property type="nucleotide sequence ID" value="NZ_CP010086.2"/>
</dbReference>
<sequence length="191" mass="21474">MYNKQFPCCPYYMNQVAHPSFNANWRNTIQSFTAISGTITMIEDFYPTQDDESAGCYKLMSLESIERGPVNFVISPGTYFVDHEMVVAGDEVTGFFDANAPALLIYPPQYPAIVMAKNTENQNVTVDYFDYLLISSDGNLKLNIAEFTEIILTNDQAFNRYPGNRNLIVVYGPATKSIPAQTTPYKIIVLC</sequence>
<dbReference type="AlphaFoldDB" id="A0A0B5QHK4"/>
<evidence type="ECO:0000313" key="2">
    <source>
        <dbReference type="Proteomes" id="UP000031866"/>
    </source>
</evidence>
<dbReference type="STRING" id="1520.LF65_03889"/>
<gene>
    <name evidence="1" type="ORF">LF65_03889</name>
</gene>
<dbReference type="EMBL" id="CP010086">
    <property type="protein sequence ID" value="AJH00441.1"/>
    <property type="molecule type" value="Genomic_DNA"/>
</dbReference>
<reference evidence="2" key="1">
    <citation type="submission" date="2014-12" db="EMBL/GenBank/DDBJ databases">
        <title>Genome sequence of Clostridium beijerinckii strain 59B.</title>
        <authorList>
            <person name="Little G.T."/>
            <person name="Minton N.P."/>
        </authorList>
    </citation>
    <scope>NUCLEOTIDE SEQUENCE [LARGE SCALE GENOMIC DNA]</scope>
    <source>
        <strain evidence="2">59B</strain>
    </source>
</reference>
<name>A0A0B5QHK4_CLOBE</name>
<protein>
    <submittedName>
        <fullName evidence="1">Uncharacterized protein</fullName>
    </submittedName>
</protein>
<organism evidence="1 2">
    <name type="scientific">Clostridium beijerinckii</name>
    <name type="common">Clostridium MP</name>
    <dbReference type="NCBI Taxonomy" id="1520"/>
    <lineage>
        <taxon>Bacteria</taxon>
        <taxon>Bacillati</taxon>
        <taxon>Bacillota</taxon>
        <taxon>Clostridia</taxon>
        <taxon>Eubacteriales</taxon>
        <taxon>Clostridiaceae</taxon>
        <taxon>Clostridium</taxon>
    </lineage>
</organism>
<accession>A0A0B5QHK4</accession>
<dbReference type="Proteomes" id="UP000031866">
    <property type="component" value="Chromosome"/>
</dbReference>